<evidence type="ECO:0000313" key="2">
    <source>
        <dbReference type="Proteomes" id="UP000765509"/>
    </source>
</evidence>
<keyword evidence="2" id="KW-1185">Reference proteome</keyword>
<protein>
    <submittedName>
        <fullName evidence="1">Uncharacterized protein</fullName>
    </submittedName>
</protein>
<dbReference type="EMBL" id="AVOT02002694">
    <property type="protein sequence ID" value="MBW0471207.1"/>
    <property type="molecule type" value="Genomic_DNA"/>
</dbReference>
<reference evidence="1" key="1">
    <citation type="submission" date="2021-03" db="EMBL/GenBank/DDBJ databases">
        <title>Draft genome sequence of rust myrtle Austropuccinia psidii MF-1, a brazilian biotype.</title>
        <authorList>
            <person name="Quecine M.C."/>
            <person name="Pachon D.M.R."/>
            <person name="Bonatelli M.L."/>
            <person name="Correr F.H."/>
            <person name="Franceschini L.M."/>
            <person name="Leite T.F."/>
            <person name="Margarido G.R.A."/>
            <person name="Almeida C.A."/>
            <person name="Ferrarezi J.A."/>
            <person name="Labate C.A."/>
        </authorList>
    </citation>
    <scope>NUCLEOTIDE SEQUENCE</scope>
    <source>
        <strain evidence="1">MF-1</strain>
    </source>
</reference>
<accession>A0A9Q3GLN3</accession>
<dbReference type="Proteomes" id="UP000765509">
    <property type="component" value="Unassembled WGS sequence"/>
</dbReference>
<name>A0A9Q3GLN3_9BASI</name>
<organism evidence="1 2">
    <name type="scientific">Austropuccinia psidii MF-1</name>
    <dbReference type="NCBI Taxonomy" id="1389203"/>
    <lineage>
        <taxon>Eukaryota</taxon>
        <taxon>Fungi</taxon>
        <taxon>Dikarya</taxon>
        <taxon>Basidiomycota</taxon>
        <taxon>Pucciniomycotina</taxon>
        <taxon>Pucciniomycetes</taxon>
        <taxon>Pucciniales</taxon>
        <taxon>Sphaerophragmiaceae</taxon>
        <taxon>Austropuccinia</taxon>
    </lineage>
</organism>
<evidence type="ECO:0000313" key="1">
    <source>
        <dbReference type="EMBL" id="MBW0471207.1"/>
    </source>
</evidence>
<dbReference type="AlphaFoldDB" id="A0A9Q3GLN3"/>
<proteinExistence type="predicted"/>
<sequence>MLRWEIATQEYRDDMTIIHKDVKSHTNAYGLGRWPLDNFKRNSAYDPEVANKIPIRFMEIDRRKNFRFSEWEPEFGTSDSDPTETEGTETPILRISSSELHNICFRSVTKAYEKQKQCSILLQILQQKCRSQSWNLS</sequence>
<comment type="caution">
    <text evidence="1">The sequence shown here is derived from an EMBL/GenBank/DDBJ whole genome shotgun (WGS) entry which is preliminary data.</text>
</comment>
<gene>
    <name evidence="1" type="ORF">O181_010922</name>
</gene>